<proteinExistence type="predicted"/>
<comment type="caution">
    <text evidence="1">The sequence shown here is derived from an EMBL/GenBank/DDBJ whole genome shotgun (WGS) entry which is preliminary data.</text>
</comment>
<name>A0AAP6XM51_9CORY</name>
<reference evidence="1 2" key="1">
    <citation type="submission" date="2020-03" db="EMBL/GenBank/DDBJ databases">
        <title>Draft genome sequences of bacterial isolates from the female urobiome.</title>
        <authorList>
            <person name="Miller-Ensminger T."/>
            <person name="Wolfe A.J."/>
            <person name="Putonti C."/>
        </authorList>
    </citation>
    <scope>NUCLEOTIDE SEQUENCE [LARGE SCALE GENOMIC DNA]</scope>
    <source>
        <strain evidence="1 2">UMB8490</strain>
    </source>
</reference>
<dbReference type="AlphaFoldDB" id="A0AAP6XM51"/>
<dbReference type="EMBL" id="JAAUVV010000032">
    <property type="protein sequence ID" value="NJJ04919.1"/>
    <property type="molecule type" value="Genomic_DNA"/>
</dbReference>
<accession>A0AAP6XM51</accession>
<sequence>MHILDTGPIFKFLATDSVPQLIAALGNHAIHVPEAVEYEIMDTPTRRPQFARAAELWPRLPERFKITLPDTPTEELRQLCQSILRLGFDEMYKQTRDRGENMAILHAVALARRGEHVIVVCDEEEGTAKIRRESNALKMQQTFGRHTPGGRIQHANTLTLLRWAIEANAFDSHEAFLKKYQAMANLDEALPKDVKATGLTGRPPWPPLD</sequence>
<evidence type="ECO:0000313" key="2">
    <source>
        <dbReference type="Proteomes" id="UP000591626"/>
    </source>
</evidence>
<evidence type="ECO:0000313" key="1">
    <source>
        <dbReference type="EMBL" id="NJJ04919.1"/>
    </source>
</evidence>
<organism evidence="1 2">
    <name type="scientific">Corynebacterium coyleae</name>
    <dbReference type="NCBI Taxonomy" id="53374"/>
    <lineage>
        <taxon>Bacteria</taxon>
        <taxon>Bacillati</taxon>
        <taxon>Actinomycetota</taxon>
        <taxon>Actinomycetes</taxon>
        <taxon>Mycobacteriales</taxon>
        <taxon>Corynebacteriaceae</taxon>
        <taxon>Corynebacterium</taxon>
    </lineage>
</organism>
<gene>
    <name evidence="1" type="ORF">HC138_11290</name>
</gene>
<dbReference type="Proteomes" id="UP000591626">
    <property type="component" value="Unassembled WGS sequence"/>
</dbReference>
<dbReference type="RefSeq" id="WP_167617454.1">
    <property type="nucleotide sequence ID" value="NZ_JAAUVV010000032.1"/>
</dbReference>
<protein>
    <submittedName>
        <fullName evidence="1">Uncharacterized protein</fullName>
    </submittedName>
</protein>